<evidence type="ECO:0000259" key="1">
    <source>
        <dbReference type="PROSITE" id="PS50943"/>
    </source>
</evidence>
<feature type="domain" description="HTH cro/C1-type" evidence="1">
    <location>
        <begin position="15"/>
        <end position="69"/>
    </location>
</feature>
<organism evidence="2 3">
    <name type="scientific">Ruminococcus albus</name>
    <dbReference type="NCBI Taxonomy" id="1264"/>
    <lineage>
        <taxon>Bacteria</taxon>
        <taxon>Bacillati</taxon>
        <taxon>Bacillota</taxon>
        <taxon>Clostridia</taxon>
        <taxon>Eubacteriales</taxon>
        <taxon>Oscillospiraceae</taxon>
        <taxon>Ruminococcus</taxon>
    </lineage>
</organism>
<protein>
    <submittedName>
        <fullName evidence="2">Plasmid maintenance system antidote protein VapI, contains XRE-type HTH domain</fullName>
    </submittedName>
</protein>
<reference evidence="2 3" key="1">
    <citation type="submission" date="2016-10" db="EMBL/GenBank/DDBJ databases">
        <authorList>
            <person name="de Groot N.N."/>
        </authorList>
    </citation>
    <scope>NUCLEOTIDE SEQUENCE [LARGE SCALE GENOMIC DNA]</scope>
    <source>
        <strain evidence="2 3">AR67</strain>
    </source>
</reference>
<gene>
    <name evidence="2" type="ORF">SAMN02910406_03763</name>
</gene>
<dbReference type="SMART" id="SM00530">
    <property type="entry name" value="HTH_XRE"/>
    <property type="match status" value="1"/>
</dbReference>
<dbReference type="Pfam" id="PF01381">
    <property type="entry name" value="HTH_3"/>
    <property type="match status" value="1"/>
</dbReference>
<dbReference type="GO" id="GO:0003677">
    <property type="term" value="F:DNA binding"/>
    <property type="evidence" value="ECO:0007669"/>
    <property type="project" value="InterPro"/>
</dbReference>
<dbReference type="InterPro" id="IPR001387">
    <property type="entry name" value="Cro/C1-type_HTH"/>
</dbReference>
<sequence length="129" mass="14753">MKIKSTEPTIAGSLLIQFAKDRKISVKELAERTGLSYSHVVNILNGSRDITPKNEKKLCLALKLNKEEQYALKEAIFISNKDIVISTKNKRDYVLKLLYWVTVKSNTLSLSQVEKCIDIVRYGKHLEKD</sequence>
<dbReference type="Gene3D" id="1.10.260.40">
    <property type="entry name" value="lambda repressor-like DNA-binding domains"/>
    <property type="match status" value="1"/>
</dbReference>
<dbReference type="AlphaFoldDB" id="A0A1I1RS35"/>
<evidence type="ECO:0000313" key="2">
    <source>
        <dbReference type="EMBL" id="SFD37081.1"/>
    </source>
</evidence>
<dbReference type="SUPFAM" id="SSF47413">
    <property type="entry name" value="lambda repressor-like DNA-binding domains"/>
    <property type="match status" value="1"/>
</dbReference>
<dbReference type="InterPro" id="IPR010982">
    <property type="entry name" value="Lambda_DNA-bd_dom_sf"/>
</dbReference>
<dbReference type="PROSITE" id="PS50943">
    <property type="entry name" value="HTH_CROC1"/>
    <property type="match status" value="1"/>
</dbReference>
<name>A0A1I1RS35_RUMAL</name>
<dbReference type="CDD" id="cd00093">
    <property type="entry name" value="HTH_XRE"/>
    <property type="match status" value="1"/>
</dbReference>
<evidence type="ECO:0000313" key="3">
    <source>
        <dbReference type="Proteomes" id="UP000182192"/>
    </source>
</evidence>
<proteinExistence type="predicted"/>
<dbReference type="EMBL" id="FOKQ01000072">
    <property type="protein sequence ID" value="SFD37081.1"/>
    <property type="molecule type" value="Genomic_DNA"/>
</dbReference>
<dbReference type="OrthoDB" id="9796786at2"/>
<dbReference type="RefSeq" id="WP_074963467.1">
    <property type="nucleotide sequence ID" value="NZ_FOKQ01000072.1"/>
</dbReference>
<accession>A0A1I1RS35</accession>
<dbReference type="Proteomes" id="UP000182192">
    <property type="component" value="Unassembled WGS sequence"/>
</dbReference>